<name>A0A8X6NWC1_NEPPI</name>
<evidence type="ECO:0008006" key="4">
    <source>
        <dbReference type="Google" id="ProtNLM"/>
    </source>
</evidence>
<dbReference type="InterPro" id="IPR009318">
    <property type="entry name" value="Gustatory_rcpt"/>
</dbReference>
<evidence type="ECO:0000313" key="2">
    <source>
        <dbReference type="EMBL" id="GFT38671.1"/>
    </source>
</evidence>
<comment type="caution">
    <text evidence="2">The sequence shown here is derived from an EMBL/GenBank/DDBJ whole genome shotgun (WGS) entry which is preliminary data.</text>
</comment>
<evidence type="ECO:0000256" key="1">
    <source>
        <dbReference type="SAM" id="Phobius"/>
    </source>
</evidence>
<gene>
    <name evidence="2" type="primary">AVEN_214508_1</name>
    <name evidence="2" type="ORF">NPIL_229711</name>
</gene>
<dbReference type="OrthoDB" id="6424971at2759"/>
<keyword evidence="1" id="KW-0472">Membrane</keyword>
<feature type="transmembrane region" description="Helical" evidence="1">
    <location>
        <begin position="57"/>
        <end position="81"/>
    </location>
</feature>
<feature type="transmembrane region" description="Helical" evidence="1">
    <location>
        <begin position="87"/>
        <end position="109"/>
    </location>
</feature>
<protein>
    <recommendedName>
        <fullName evidence="4">Gustatory receptor</fullName>
    </recommendedName>
</protein>
<keyword evidence="1" id="KW-0812">Transmembrane</keyword>
<accession>A0A8X6NWC1</accession>
<keyword evidence="1" id="KW-1133">Transmembrane helix</keyword>
<dbReference type="EMBL" id="BMAW01014393">
    <property type="protein sequence ID" value="GFT38671.1"/>
    <property type="molecule type" value="Genomic_DNA"/>
</dbReference>
<dbReference type="Proteomes" id="UP000887013">
    <property type="component" value="Unassembled WGS sequence"/>
</dbReference>
<feature type="transmembrane region" description="Helical" evidence="1">
    <location>
        <begin position="168"/>
        <end position="185"/>
    </location>
</feature>
<keyword evidence="3" id="KW-1185">Reference proteome</keyword>
<organism evidence="2 3">
    <name type="scientific">Nephila pilipes</name>
    <name type="common">Giant wood spider</name>
    <name type="synonym">Nephila maculata</name>
    <dbReference type="NCBI Taxonomy" id="299642"/>
    <lineage>
        <taxon>Eukaryota</taxon>
        <taxon>Metazoa</taxon>
        <taxon>Ecdysozoa</taxon>
        <taxon>Arthropoda</taxon>
        <taxon>Chelicerata</taxon>
        <taxon>Arachnida</taxon>
        <taxon>Araneae</taxon>
        <taxon>Araneomorphae</taxon>
        <taxon>Entelegynae</taxon>
        <taxon>Araneoidea</taxon>
        <taxon>Nephilidae</taxon>
        <taxon>Nephila</taxon>
    </lineage>
</organism>
<dbReference type="GO" id="GO:0016020">
    <property type="term" value="C:membrane"/>
    <property type="evidence" value="ECO:0007669"/>
    <property type="project" value="InterPro"/>
</dbReference>
<proteinExistence type="predicted"/>
<evidence type="ECO:0000313" key="3">
    <source>
        <dbReference type="Proteomes" id="UP000887013"/>
    </source>
</evidence>
<reference evidence="2" key="1">
    <citation type="submission" date="2020-08" db="EMBL/GenBank/DDBJ databases">
        <title>Multicomponent nature underlies the extraordinary mechanical properties of spider dragline silk.</title>
        <authorList>
            <person name="Kono N."/>
            <person name="Nakamura H."/>
            <person name="Mori M."/>
            <person name="Yoshida Y."/>
            <person name="Ohtoshi R."/>
            <person name="Malay A.D."/>
            <person name="Moran D.A.P."/>
            <person name="Tomita M."/>
            <person name="Numata K."/>
            <person name="Arakawa K."/>
        </authorList>
    </citation>
    <scope>NUCLEOTIDE SEQUENCE</scope>
</reference>
<dbReference type="AlphaFoldDB" id="A0A8X6NWC1"/>
<dbReference type="Pfam" id="PF06151">
    <property type="entry name" value="Trehalose_recp"/>
    <property type="match status" value="1"/>
</dbReference>
<sequence length="186" mass="21619">MPVNVFSMYYTVICKHLHDTLKNFTKSLEVSTNPDYSELLNQFLHIRKLVDETDSELSILMFTTFLCYACVMYFCVLSMLHPQQYEAYTGIVALISIWILFVAYCLAFIAMTVTGSRIYEDSASIWIKTQELINTRHRLTFPQKRFLSVIEKNLAMTVWKITPVKRSFILAAVGTIFTYCVLLDYL</sequence>
<dbReference type="GO" id="GO:0008527">
    <property type="term" value="F:taste receptor activity"/>
    <property type="evidence" value="ECO:0007669"/>
    <property type="project" value="InterPro"/>
</dbReference>